<evidence type="ECO:0000313" key="2">
    <source>
        <dbReference type="Proteomes" id="UP001177260"/>
    </source>
</evidence>
<dbReference type="Proteomes" id="UP001177260">
    <property type="component" value="Unassembled WGS sequence"/>
</dbReference>
<reference evidence="1 2" key="1">
    <citation type="journal article" date="2023" name="ACS Omega">
        <title>Identification of the Neoaspergillic Acid Biosynthesis Gene Cluster by Establishing an In Vitro CRISPR-Ribonucleoprotein Genetic System in Aspergillus melleus.</title>
        <authorList>
            <person name="Yuan B."/>
            <person name="Grau M.F."/>
            <person name="Murata R.M."/>
            <person name="Torok T."/>
            <person name="Venkateswaran K."/>
            <person name="Stajich J.E."/>
            <person name="Wang C.C.C."/>
        </authorList>
    </citation>
    <scope>NUCLEOTIDE SEQUENCE [LARGE SCALE GENOMIC DNA]</scope>
    <source>
        <strain evidence="1 2">IMV 1140</strain>
    </source>
</reference>
<comment type="caution">
    <text evidence="1">The sequence shown here is derived from an EMBL/GenBank/DDBJ whole genome shotgun (WGS) entry which is preliminary data.</text>
</comment>
<organism evidence="1 2">
    <name type="scientific">Aspergillus melleus</name>
    <dbReference type="NCBI Taxonomy" id="138277"/>
    <lineage>
        <taxon>Eukaryota</taxon>
        <taxon>Fungi</taxon>
        <taxon>Dikarya</taxon>
        <taxon>Ascomycota</taxon>
        <taxon>Pezizomycotina</taxon>
        <taxon>Eurotiomycetes</taxon>
        <taxon>Eurotiomycetidae</taxon>
        <taxon>Eurotiales</taxon>
        <taxon>Aspergillaceae</taxon>
        <taxon>Aspergillus</taxon>
        <taxon>Aspergillus subgen. Circumdati</taxon>
    </lineage>
</organism>
<sequence>MRFLCLHGMGENGRVFEAQTAAIRHRLGPDHTYEWLDGSVPTDMAPGLETVAMPSDEFLMYVDDSQESRVRLLANLQEFVAAEGPFDGLFAFSHGASCGATLLLHEFQKNHQAAPFRCAIFFCGGPPEDPKMLLEGDRRVVDAATHGEVLDLPTAHIWGRNDHRYAFGPQLSSLCSSANREVFVHDGGHEIPGPRDPEDVMQAVQVIKRTLARATADESL</sequence>
<keyword evidence="2" id="KW-1185">Reference proteome</keyword>
<name>A0ACC3BAR3_9EURO</name>
<protein>
    <submittedName>
        <fullName evidence="1">Uncharacterized protein</fullName>
    </submittedName>
</protein>
<evidence type="ECO:0000313" key="1">
    <source>
        <dbReference type="EMBL" id="KAK1147596.1"/>
    </source>
</evidence>
<gene>
    <name evidence="1" type="ORF">N8T08_000938</name>
</gene>
<accession>A0ACC3BAR3</accession>
<dbReference type="EMBL" id="JAOPJF010000011">
    <property type="protein sequence ID" value="KAK1147596.1"/>
    <property type="molecule type" value="Genomic_DNA"/>
</dbReference>
<proteinExistence type="predicted"/>